<dbReference type="Gene3D" id="3.40.50.300">
    <property type="entry name" value="P-loop containing nucleotide triphosphate hydrolases"/>
    <property type="match status" value="1"/>
</dbReference>
<proteinExistence type="predicted"/>
<dbReference type="InterPro" id="IPR011703">
    <property type="entry name" value="ATPase_AAA-3"/>
</dbReference>
<evidence type="ECO:0000313" key="3">
    <source>
        <dbReference type="EMBL" id="MCH6168788.1"/>
    </source>
</evidence>
<dbReference type="EMBL" id="JAKXMK010000022">
    <property type="protein sequence ID" value="MCH6168788.1"/>
    <property type="molecule type" value="Genomic_DNA"/>
</dbReference>
<dbReference type="Gene3D" id="1.10.8.80">
    <property type="entry name" value="Magnesium chelatase subunit I, C-Terminal domain"/>
    <property type="match status" value="1"/>
</dbReference>
<gene>
    <name evidence="3" type="ORF">MMF94_24100</name>
</gene>
<dbReference type="InterPro" id="IPR050764">
    <property type="entry name" value="CbbQ/NirQ/NorQ/GpvN"/>
</dbReference>
<name>A0ABS9TK53_9PSEU</name>
<dbReference type="CDD" id="cd00009">
    <property type="entry name" value="AAA"/>
    <property type="match status" value="1"/>
</dbReference>
<organism evidence="3 4">
    <name type="scientific">Pseudonocardia alaniniphila</name>
    <dbReference type="NCBI Taxonomy" id="75291"/>
    <lineage>
        <taxon>Bacteria</taxon>
        <taxon>Bacillati</taxon>
        <taxon>Actinomycetota</taxon>
        <taxon>Actinomycetes</taxon>
        <taxon>Pseudonocardiales</taxon>
        <taxon>Pseudonocardiaceae</taxon>
        <taxon>Pseudonocardia</taxon>
    </lineage>
</organism>
<dbReference type="InterPro" id="IPR027417">
    <property type="entry name" value="P-loop_NTPase"/>
</dbReference>
<feature type="domain" description="ChlI/MoxR AAA lid" evidence="2">
    <location>
        <begin position="240"/>
        <end position="309"/>
    </location>
</feature>
<dbReference type="PANTHER" id="PTHR42759:SF5">
    <property type="entry name" value="METHANOL DEHYDROGENASE REGULATOR"/>
    <property type="match status" value="1"/>
</dbReference>
<dbReference type="SUPFAM" id="SSF52540">
    <property type="entry name" value="P-loop containing nucleoside triphosphate hydrolases"/>
    <property type="match status" value="1"/>
</dbReference>
<protein>
    <submittedName>
        <fullName evidence="3">MoxR family ATPase</fullName>
    </submittedName>
</protein>
<evidence type="ECO:0000259" key="2">
    <source>
        <dbReference type="Pfam" id="PF17863"/>
    </source>
</evidence>
<accession>A0ABS9TK53</accession>
<dbReference type="Pfam" id="PF07726">
    <property type="entry name" value="AAA_3"/>
    <property type="match status" value="1"/>
</dbReference>
<keyword evidence="4" id="KW-1185">Reference proteome</keyword>
<sequence>MEGEAPALADVADLCGRIAANIQRVIVGKPEVVRVALVTMLAEGHLLVEDVPGVGKTSLAKALARSIDCSVSRVQFTPDLLPGDITGMSIYNRQTTEFEFRPGPVFANVVIADEINRASPKTQSALLECMAEHQVTVDGATYALASPFMVVATQNPIEMDGTYPLPEAQRDRFTTRVSVGYPDLGAELAMVDEHAANDPLDILRPVVDARLVRSVIDAVRRVHVSPEVRQYCVELVGTTRRLPEVRLGASPRATLQLVRAARAQAALAGRGFVVPDDVQAVAVPVLAHRLLLTPEAQASRRTAVDIVRSLLARHAVPAPGRGH</sequence>
<dbReference type="PIRSF" id="PIRSF002849">
    <property type="entry name" value="AAA_ATPase_chaperone_MoxR_prd"/>
    <property type="match status" value="1"/>
</dbReference>
<evidence type="ECO:0000313" key="4">
    <source>
        <dbReference type="Proteomes" id="UP001299970"/>
    </source>
</evidence>
<dbReference type="InterPro" id="IPR041628">
    <property type="entry name" value="ChlI/MoxR_AAA_lid"/>
</dbReference>
<feature type="domain" description="ATPase AAA-3" evidence="1">
    <location>
        <begin position="45"/>
        <end position="174"/>
    </location>
</feature>
<reference evidence="3 4" key="1">
    <citation type="submission" date="2022-03" db="EMBL/GenBank/DDBJ databases">
        <title>Pseudonocardia alaer sp. nov., a novel actinomycete isolated from reed forest soil.</title>
        <authorList>
            <person name="Wang L."/>
        </authorList>
    </citation>
    <scope>NUCLEOTIDE SEQUENCE [LARGE SCALE GENOMIC DNA]</scope>
    <source>
        <strain evidence="3 4">Y-16303</strain>
    </source>
</reference>
<comment type="caution">
    <text evidence="3">The sequence shown here is derived from an EMBL/GenBank/DDBJ whole genome shotgun (WGS) entry which is preliminary data.</text>
</comment>
<dbReference type="PANTHER" id="PTHR42759">
    <property type="entry name" value="MOXR FAMILY PROTEIN"/>
    <property type="match status" value="1"/>
</dbReference>
<dbReference type="Proteomes" id="UP001299970">
    <property type="component" value="Unassembled WGS sequence"/>
</dbReference>
<dbReference type="RefSeq" id="WP_241039593.1">
    <property type="nucleotide sequence ID" value="NZ_BAAAJF010000011.1"/>
</dbReference>
<evidence type="ECO:0000259" key="1">
    <source>
        <dbReference type="Pfam" id="PF07726"/>
    </source>
</evidence>
<dbReference type="Pfam" id="PF17863">
    <property type="entry name" value="AAA_lid_2"/>
    <property type="match status" value="1"/>
</dbReference>